<feature type="domain" description="Retrotransposon gag" evidence="2">
    <location>
        <begin position="54"/>
        <end position="109"/>
    </location>
</feature>
<sequence>MCLVPDLVLPPKFKIPDFEKYKGLSYPKNHLIMYSRNMASFANNDKLMIHCFQDSLTGASLNWYMQLEGSHIRSWRNLANVFIKQYQYNIDMAPDRTQLQNMSQKEGESCKIGERIEIGIKRGKIQASQNTSKEPANSFAKKEEEETNAVQIPYFSQQLHHHQQG</sequence>
<feature type="non-terminal residue" evidence="3">
    <location>
        <position position="165"/>
    </location>
</feature>
<feature type="compositionally biased region" description="Polar residues" evidence="1">
    <location>
        <begin position="148"/>
        <end position="158"/>
    </location>
</feature>
<dbReference type="PANTHER" id="PTHR33223:SF8">
    <property type="entry name" value="OS04G0172440 PROTEIN"/>
    <property type="match status" value="1"/>
</dbReference>
<dbReference type="EMBL" id="LXQA010095784">
    <property type="protein sequence ID" value="MCI15281.1"/>
    <property type="molecule type" value="Genomic_DNA"/>
</dbReference>
<accession>A0A392PT59</accession>
<feature type="region of interest" description="Disordered" evidence="1">
    <location>
        <begin position="125"/>
        <end position="165"/>
    </location>
</feature>
<evidence type="ECO:0000313" key="3">
    <source>
        <dbReference type="EMBL" id="MCI15281.1"/>
    </source>
</evidence>
<proteinExistence type="predicted"/>
<keyword evidence="4" id="KW-1185">Reference proteome</keyword>
<organism evidence="3 4">
    <name type="scientific">Trifolium medium</name>
    <dbReference type="NCBI Taxonomy" id="97028"/>
    <lineage>
        <taxon>Eukaryota</taxon>
        <taxon>Viridiplantae</taxon>
        <taxon>Streptophyta</taxon>
        <taxon>Embryophyta</taxon>
        <taxon>Tracheophyta</taxon>
        <taxon>Spermatophyta</taxon>
        <taxon>Magnoliopsida</taxon>
        <taxon>eudicotyledons</taxon>
        <taxon>Gunneridae</taxon>
        <taxon>Pentapetalae</taxon>
        <taxon>rosids</taxon>
        <taxon>fabids</taxon>
        <taxon>Fabales</taxon>
        <taxon>Fabaceae</taxon>
        <taxon>Papilionoideae</taxon>
        <taxon>50 kb inversion clade</taxon>
        <taxon>NPAAA clade</taxon>
        <taxon>Hologalegina</taxon>
        <taxon>IRL clade</taxon>
        <taxon>Trifolieae</taxon>
        <taxon>Trifolium</taxon>
    </lineage>
</organism>
<evidence type="ECO:0000256" key="1">
    <source>
        <dbReference type="SAM" id="MobiDB-lite"/>
    </source>
</evidence>
<dbReference type="Pfam" id="PF03732">
    <property type="entry name" value="Retrotrans_gag"/>
    <property type="match status" value="1"/>
</dbReference>
<comment type="caution">
    <text evidence="3">The sequence shown here is derived from an EMBL/GenBank/DDBJ whole genome shotgun (WGS) entry which is preliminary data.</text>
</comment>
<dbReference type="Proteomes" id="UP000265520">
    <property type="component" value="Unassembled WGS sequence"/>
</dbReference>
<dbReference type="InterPro" id="IPR005162">
    <property type="entry name" value="Retrotrans_gag_dom"/>
</dbReference>
<dbReference type="AlphaFoldDB" id="A0A392PT59"/>
<protein>
    <recommendedName>
        <fullName evidence="2">Retrotransposon gag domain-containing protein</fullName>
    </recommendedName>
</protein>
<dbReference type="PANTHER" id="PTHR33223">
    <property type="entry name" value="CCHC-TYPE DOMAIN-CONTAINING PROTEIN"/>
    <property type="match status" value="1"/>
</dbReference>
<name>A0A392PT59_9FABA</name>
<evidence type="ECO:0000259" key="2">
    <source>
        <dbReference type="Pfam" id="PF03732"/>
    </source>
</evidence>
<reference evidence="3 4" key="1">
    <citation type="journal article" date="2018" name="Front. Plant Sci.">
        <title>Red Clover (Trifolium pratense) and Zigzag Clover (T. medium) - A Picture of Genomic Similarities and Differences.</title>
        <authorList>
            <person name="Dluhosova J."/>
            <person name="Istvanek J."/>
            <person name="Nedelnik J."/>
            <person name="Repkova J."/>
        </authorList>
    </citation>
    <scope>NUCLEOTIDE SEQUENCE [LARGE SCALE GENOMIC DNA]</scope>
    <source>
        <strain evidence="4">cv. 10/8</strain>
        <tissue evidence="3">Leaf</tissue>
    </source>
</reference>
<evidence type="ECO:0000313" key="4">
    <source>
        <dbReference type="Proteomes" id="UP000265520"/>
    </source>
</evidence>
<feature type="compositionally biased region" description="Polar residues" evidence="1">
    <location>
        <begin position="126"/>
        <end position="135"/>
    </location>
</feature>